<keyword evidence="8 10" id="KW-0687">Ribonucleoprotein</keyword>
<name>A0A167MYK4_PHYB8</name>
<dbReference type="CDD" id="cd15481">
    <property type="entry name" value="SRP68-RBD"/>
    <property type="match status" value="1"/>
</dbReference>
<keyword evidence="4 10" id="KW-0963">Cytoplasm</keyword>
<comment type="function">
    <text evidence="10">Component of the signal recognition particle (SRP) complex, a ribonucleoprotein complex that mediates the cotranslational targeting of secretory and membrane proteins to the endoplasmic reticulum (ER). The SRP complex interacts with the signal sequence in nascent secretory and membrane proteins and directs them to the membrane of the ER.</text>
</comment>
<dbReference type="GO" id="GO:0006614">
    <property type="term" value="P:SRP-dependent cotranslational protein targeting to membrane"/>
    <property type="evidence" value="ECO:0007669"/>
    <property type="project" value="InterPro"/>
</dbReference>
<dbReference type="PIRSF" id="PIRSF038995">
    <property type="entry name" value="SRP68"/>
    <property type="match status" value="1"/>
</dbReference>
<sequence length="605" mass="69242">MAEPMDLEDSSKSPMSVDVLHIINEARMTYGLRHQDYQRYRKHCAHRIGRIRQLLHIGQDMTKKNAQRKEIPANVDDKRYLELYIYEAERAWATAMELKAEAESSMGTRKRHHFTQKLKKAGQHTDALYALCQKLSVDSITVLNIKAYAMTMKGYYYIERKQWQDALDQCVSARSLYETLAQTSSNAHQEALYYSAIDTLDPNIRFCAYKLQIDTSSQDMDAITKHIKPVTGMESLETELAKVKETSGQGQHDQQNFLNRRISQTINWRSKTLTVKNKNLADPIQKAEDSVRHLDTTTTARSENENKTVESFDPILSHWAEAEKQARKTIKEDKEVSAKVTSSKSVQASEELVWIQAFVIYNLYARSIQRNLVLVEELKSTRGKERELIKLYDDILKNVDSIRDLNVVQEDAAFDLELDTLAHFYRAHRCVYVARIYAEKAMTPEALSLYQRSQLYVVQAKQGLQQLGGQFSEDAILKVSDTELNSLEQTIRTGTHKAHASWYLEHPTDSEDYENDLTHKMNHLNLDKQGETALINRLDVYPATLATNTGSAPHLIDFPPVFQPVACKPLYFDLAANQIKYPSALTERADKPASKLWGFFGFGGK</sequence>
<keyword evidence="12" id="KW-1185">Reference proteome</keyword>
<accession>A0A167MYK4</accession>
<dbReference type="GeneID" id="28999345"/>
<comment type="similarity">
    <text evidence="3 10">Belongs to the SRP68 family.</text>
</comment>
<evidence type="ECO:0000313" key="11">
    <source>
        <dbReference type="EMBL" id="OAD74529.1"/>
    </source>
</evidence>
<protein>
    <recommendedName>
        <fullName evidence="9 10">Signal recognition particle subunit SRP68</fullName>
        <shortName evidence="10">SRP68</shortName>
    </recommendedName>
</protein>
<evidence type="ECO:0000256" key="1">
    <source>
        <dbReference type="ARBA" id="ARBA00004496"/>
    </source>
</evidence>
<gene>
    <name evidence="11" type="ORF">PHYBLDRAFT_181257</name>
</gene>
<dbReference type="Proteomes" id="UP000077315">
    <property type="component" value="Unassembled WGS sequence"/>
</dbReference>
<evidence type="ECO:0000256" key="3">
    <source>
        <dbReference type="ARBA" id="ARBA00009352"/>
    </source>
</evidence>
<dbReference type="EMBL" id="KV440979">
    <property type="protein sequence ID" value="OAD74529.1"/>
    <property type="molecule type" value="Genomic_DNA"/>
</dbReference>
<evidence type="ECO:0000256" key="7">
    <source>
        <dbReference type="ARBA" id="ARBA00023242"/>
    </source>
</evidence>
<evidence type="ECO:0000313" key="12">
    <source>
        <dbReference type="Proteomes" id="UP000077315"/>
    </source>
</evidence>
<proteinExistence type="inferred from homology"/>
<dbReference type="InterPro" id="IPR038253">
    <property type="entry name" value="SRP68_N_sf"/>
</dbReference>
<organism evidence="11 12">
    <name type="scientific">Phycomyces blakesleeanus (strain ATCC 8743b / DSM 1359 / FGSC 10004 / NBRC 33097 / NRRL 1555)</name>
    <dbReference type="NCBI Taxonomy" id="763407"/>
    <lineage>
        <taxon>Eukaryota</taxon>
        <taxon>Fungi</taxon>
        <taxon>Fungi incertae sedis</taxon>
        <taxon>Mucoromycota</taxon>
        <taxon>Mucoromycotina</taxon>
        <taxon>Mucoromycetes</taxon>
        <taxon>Mucorales</taxon>
        <taxon>Phycomycetaceae</taxon>
        <taxon>Phycomyces</taxon>
    </lineage>
</organism>
<evidence type="ECO:0000256" key="2">
    <source>
        <dbReference type="ARBA" id="ARBA00004604"/>
    </source>
</evidence>
<dbReference type="VEuPathDB" id="FungiDB:PHYBLDRAFT_181257"/>
<dbReference type="STRING" id="763407.A0A167MYK4"/>
<dbReference type="Gene3D" id="1.10.3450.40">
    <property type="entry name" value="Signal recognition particle, SRP68 subunit, RNA-binding domain"/>
    <property type="match status" value="1"/>
</dbReference>
<keyword evidence="5 10" id="KW-0694">RNA-binding</keyword>
<dbReference type="OrthoDB" id="10255118at2759"/>
<dbReference type="GO" id="GO:0005786">
    <property type="term" value="C:signal recognition particle, endoplasmic reticulum targeting"/>
    <property type="evidence" value="ECO:0007669"/>
    <property type="project" value="UniProtKB-KW"/>
</dbReference>
<comment type="subcellular location">
    <subcellularLocation>
        <location evidence="1 10">Cytoplasm</location>
    </subcellularLocation>
    <subcellularLocation>
        <location evidence="2">Nucleus</location>
        <location evidence="2">Nucleolus</location>
    </subcellularLocation>
</comment>
<evidence type="ECO:0000256" key="8">
    <source>
        <dbReference type="ARBA" id="ARBA00023274"/>
    </source>
</evidence>
<dbReference type="InterPro" id="IPR034652">
    <property type="entry name" value="SRP68-RBD"/>
</dbReference>
<dbReference type="GO" id="GO:0005047">
    <property type="term" value="F:signal recognition particle binding"/>
    <property type="evidence" value="ECO:0007669"/>
    <property type="project" value="InterPro"/>
</dbReference>
<dbReference type="FunCoup" id="A0A167MYK4">
    <property type="interactions" value="807"/>
</dbReference>
<dbReference type="PANTHER" id="PTHR12860">
    <property type="entry name" value="SIGNAL RECOGNITION PARTICLE 68 KDA PROTEIN"/>
    <property type="match status" value="1"/>
</dbReference>
<dbReference type="PANTHER" id="PTHR12860:SF0">
    <property type="entry name" value="SIGNAL RECOGNITION PARTICLE SUBUNIT SRP68"/>
    <property type="match status" value="1"/>
</dbReference>
<reference evidence="12" key="1">
    <citation type="submission" date="2015-06" db="EMBL/GenBank/DDBJ databases">
        <title>Expansion of signal transduction pathways in fungi by whole-genome duplication.</title>
        <authorList>
            <consortium name="DOE Joint Genome Institute"/>
            <person name="Corrochano L.M."/>
            <person name="Kuo A."/>
            <person name="Marcet-Houben M."/>
            <person name="Polaino S."/>
            <person name="Salamov A."/>
            <person name="Villalobos J.M."/>
            <person name="Alvarez M.I."/>
            <person name="Avalos J."/>
            <person name="Benito E.P."/>
            <person name="Benoit I."/>
            <person name="Burger G."/>
            <person name="Camino L.P."/>
            <person name="Canovas D."/>
            <person name="Cerda-Olmedo E."/>
            <person name="Cheng J.-F."/>
            <person name="Dominguez A."/>
            <person name="Elias M."/>
            <person name="Eslava A.P."/>
            <person name="Glaser F."/>
            <person name="Grimwood J."/>
            <person name="Gutierrez G."/>
            <person name="Heitman J."/>
            <person name="Henrissat B."/>
            <person name="Iturriaga E.A."/>
            <person name="Lang B.F."/>
            <person name="Lavin J.L."/>
            <person name="Lee S."/>
            <person name="Li W."/>
            <person name="Lindquist E."/>
            <person name="Lopez-Garcia S."/>
            <person name="Luque E.M."/>
            <person name="Marcos A.T."/>
            <person name="Martin J."/>
            <person name="McCluskey K."/>
            <person name="Medina H.R."/>
            <person name="Miralles-Duran A."/>
            <person name="Miyazaki A."/>
            <person name="Munoz-Torres E."/>
            <person name="Oguiza J.A."/>
            <person name="Ohm R."/>
            <person name="Olmedo M."/>
            <person name="Orejas M."/>
            <person name="Ortiz-Castellanos L."/>
            <person name="Pisabarro A.G."/>
            <person name="Rodriguez-Romero J."/>
            <person name="Ruiz-Herrera J."/>
            <person name="Ruiz-Vazquez R."/>
            <person name="Sanz C."/>
            <person name="Schackwitz W."/>
            <person name="Schmutz J."/>
            <person name="Shahriari M."/>
            <person name="Shelest E."/>
            <person name="Silva-Franco F."/>
            <person name="Soanes D."/>
            <person name="Syed K."/>
            <person name="Tagua V.G."/>
            <person name="Talbot N.J."/>
            <person name="Thon M."/>
            <person name="De vries R.P."/>
            <person name="Wiebenga A."/>
            <person name="Yadav J.S."/>
            <person name="Braun E.L."/>
            <person name="Baker S."/>
            <person name="Garre V."/>
            <person name="Horwitz B."/>
            <person name="Torres-Martinez S."/>
            <person name="Idnurm A."/>
            <person name="Herrera-Estrella A."/>
            <person name="Gabaldon T."/>
            <person name="Grigoriev I.V."/>
        </authorList>
    </citation>
    <scope>NUCLEOTIDE SEQUENCE [LARGE SCALE GENOMIC DNA]</scope>
    <source>
        <strain evidence="12">NRRL 1555(-)</strain>
    </source>
</reference>
<dbReference type="RefSeq" id="XP_018292569.1">
    <property type="nucleotide sequence ID" value="XM_018438439.1"/>
</dbReference>
<keyword evidence="7" id="KW-0539">Nucleus</keyword>
<evidence type="ECO:0000256" key="5">
    <source>
        <dbReference type="ARBA" id="ARBA00022884"/>
    </source>
</evidence>
<evidence type="ECO:0000256" key="4">
    <source>
        <dbReference type="ARBA" id="ARBA00022490"/>
    </source>
</evidence>
<keyword evidence="6 10" id="KW-0733">Signal recognition particle</keyword>
<dbReference type="GO" id="GO:0008312">
    <property type="term" value="F:7S RNA binding"/>
    <property type="evidence" value="ECO:0007669"/>
    <property type="project" value="InterPro"/>
</dbReference>
<dbReference type="Pfam" id="PF16969">
    <property type="entry name" value="SRP68"/>
    <property type="match status" value="1"/>
</dbReference>
<dbReference type="InParanoid" id="A0A167MYK4"/>
<evidence type="ECO:0000256" key="6">
    <source>
        <dbReference type="ARBA" id="ARBA00023135"/>
    </source>
</evidence>
<dbReference type="GO" id="GO:0005730">
    <property type="term" value="C:nucleolus"/>
    <property type="evidence" value="ECO:0007669"/>
    <property type="project" value="UniProtKB-SubCell"/>
</dbReference>
<evidence type="ECO:0000256" key="10">
    <source>
        <dbReference type="PIRNR" id="PIRNR038995"/>
    </source>
</evidence>
<dbReference type="GO" id="GO:0030942">
    <property type="term" value="F:endoplasmic reticulum signal peptide binding"/>
    <property type="evidence" value="ECO:0007669"/>
    <property type="project" value="InterPro"/>
</dbReference>
<evidence type="ECO:0000256" key="9">
    <source>
        <dbReference type="ARBA" id="ARBA00029498"/>
    </source>
</evidence>
<dbReference type="AlphaFoldDB" id="A0A167MYK4"/>
<dbReference type="InterPro" id="IPR026258">
    <property type="entry name" value="SRP68"/>
</dbReference>